<evidence type="ECO:0000313" key="2">
    <source>
        <dbReference type="EMBL" id="CAG6746327.1"/>
    </source>
</evidence>
<evidence type="ECO:0000256" key="1">
    <source>
        <dbReference type="SAM" id="MobiDB-lite"/>
    </source>
</evidence>
<sequence length="113" mass="12491">MATIKNSSMAIIKHGSMAIIKLNSMAILQNSIMAIPEVINSNKTTMQGLALKISLILKESTITSNNLTMGVLDVRQDTPEDSARLMEKFVQSAMEETTYQESASRKKKEKSKL</sequence>
<protein>
    <submittedName>
        <fullName evidence="2">Uncharacterized protein</fullName>
    </submittedName>
</protein>
<organism evidence="2">
    <name type="scientific">Cacopsylla melanoneura</name>
    <dbReference type="NCBI Taxonomy" id="428564"/>
    <lineage>
        <taxon>Eukaryota</taxon>
        <taxon>Metazoa</taxon>
        <taxon>Ecdysozoa</taxon>
        <taxon>Arthropoda</taxon>
        <taxon>Hexapoda</taxon>
        <taxon>Insecta</taxon>
        <taxon>Pterygota</taxon>
        <taxon>Neoptera</taxon>
        <taxon>Paraneoptera</taxon>
        <taxon>Hemiptera</taxon>
        <taxon>Sternorrhyncha</taxon>
        <taxon>Psylloidea</taxon>
        <taxon>Psyllidae</taxon>
        <taxon>Psyllinae</taxon>
        <taxon>Cacopsylla</taxon>
    </lineage>
</organism>
<proteinExistence type="predicted"/>
<dbReference type="AlphaFoldDB" id="A0A8D8ZF97"/>
<feature type="region of interest" description="Disordered" evidence="1">
    <location>
        <begin position="94"/>
        <end position="113"/>
    </location>
</feature>
<dbReference type="EMBL" id="HBUF01509198">
    <property type="protein sequence ID" value="CAG6746327.1"/>
    <property type="molecule type" value="Transcribed_RNA"/>
</dbReference>
<reference evidence="2" key="1">
    <citation type="submission" date="2021-05" db="EMBL/GenBank/DDBJ databases">
        <authorList>
            <person name="Alioto T."/>
            <person name="Alioto T."/>
            <person name="Gomez Garrido J."/>
        </authorList>
    </citation>
    <scope>NUCLEOTIDE SEQUENCE</scope>
</reference>
<accession>A0A8D8ZF97</accession>
<name>A0A8D8ZF97_9HEMI</name>